<dbReference type="PIRSF" id="PIRSF036979">
    <property type="entry name" value="Arginase"/>
    <property type="match status" value="1"/>
</dbReference>
<comment type="cofactor">
    <cofactor evidence="4">
        <name>Mn(2+)</name>
        <dbReference type="ChEBI" id="CHEBI:29035"/>
    </cofactor>
    <text evidence="4">Binds 2 manganese ions per subunit.</text>
</comment>
<dbReference type="GO" id="GO:0008783">
    <property type="term" value="F:agmatinase activity"/>
    <property type="evidence" value="ECO:0007669"/>
    <property type="project" value="UniProtKB-EC"/>
</dbReference>
<evidence type="ECO:0000256" key="5">
    <source>
        <dbReference type="RuleBase" id="RU003684"/>
    </source>
</evidence>
<protein>
    <submittedName>
        <fullName evidence="7">Agmatinase</fullName>
        <ecNumber evidence="7">3.5.3.11</ecNumber>
    </submittedName>
</protein>
<evidence type="ECO:0000256" key="2">
    <source>
        <dbReference type="ARBA" id="ARBA00022723"/>
    </source>
</evidence>
<feature type="region of interest" description="Disordered" evidence="6">
    <location>
        <begin position="1"/>
        <end position="20"/>
    </location>
</feature>
<keyword evidence="4" id="KW-0464">Manganese</keyword>
<evidence type="ECO:0000256" key="6">
    <source>
        <dbReference type="SAM" id="MobiDB-lite"/>
    </source>
</evidence>
<feature type="binding site" evidence="4">
    <location>
        <position position="189"/>
    </location>
    <ligand>
        <name>Mn(2+)</name>
        <dbReference type="ChEBI" id="CHEBI:29035"/>
        <label>1</label>
    </ligand>
</feature>
<dbReference type="PROSITE" id="PS51409">
    <property type="entry name" value="ARGINASE_2"/>
    <property type="match status" value="1"/>
</dbReference>
<reference evidence="7 8" key="1">
    <citation type="submission" date="2020-08" db="EMBL/GenBank/DDBJ databases">
        <title>Genomic Encyclopedia of Type Strains, Phase IV (KMG-IV): sequencing the most valuable type-strain genomes for metagenomic binning, comparative biology and taxonomic classification.</title>
        <authorList>
            <person name="Goeker M."/>
        </authorList>
    </citation>
    <scope>NUCLEOTIDE SEQUENCE [LARGE SCALE GENOMIC DNA]</scope>
    <source>
        <strain evidence="7 8">DSM 29854</strain>
    </source>
</reference>
<keyword evidence="3 5" id="KW-0378">Hydrolase</keyword>
<dbReference type="PROSITE" id="PS01053">
    <property type="entry name" value="ARGINASE_1"/>
    <property type="match status" value="1"/>
</dbReference>
<dbReference type="InterPro" id="IPR020855">
    <property type="entry name" value="Ureohydrolase_Mn_BS"/>
</dbReference>
<accession>A0A839GGI7</accession>
<evidence type="ECO:0000313" key="8">
    <source>
        <dbReference type="Proteomes" id="UP000563094"/>
    </source>
</evidence>
<feature type="binding site" evidence="4">
    <location>
        <position position="191"/>
    </location>
    <ligand>
        <name>Mn(2+)</name>
        <dbReference type="ChEBI" id="CHEBI:29035"/>
        <label>1</label>
    </ligand>
</feature>
<dbReference type="EC" id="3.5.3.11" evidence="7"/>
<dbReference type="Pfam" id="PF00491">
    <property type="entry name" value="Arginase"/>
    <property type="match status" value="1"/>
</dbReference>
<comment type="similarity">
    <text evidence="1">Belongs to the arginase family. Agmatinase subfamily.</text>
</comment>
<dbReference type="InterPro" id="IPR023696">
    <property type="entry name" value="Ureohydrolase_dom_sf"/>
</dbReference>
<keyword evidence="2 4" id="KW-0479">Metal-binding</keyword>
<organism evidence="7 8">
    <name type="scientific">Rufibacter quisquiliarum</name>
    <dbReference type="NCBI Taxonomy" id="1549639"/>
    <lineage>
        <taxon>Bacteria</taxon>
        <taxon>Pseudomonadati</taxon>
        <taxon>Bacteroidota</taxon>
        <taxon>Cytophagia</taxon>
        <taxon>Cytophagales</taxon>
        <taxon>Hymenobacteraceae</taxon>
        <taxon>Rufibacter</taxon>
    </lineage>
</organism>
<proteinExistence type="inferred from homology"/>
<dbReference type="PRINTS" id="PR00116">
    <property type="entry name" value="ARGINASE"/>
</dbReference>
<dbReference type="InterPro" id="IPR006035">
    <property type="entry name" value="Ureohydrolase"/>
</dbReference>
<evidence type="ECO:0000256" key="1">
    <source>
        <dbReference type="ARBA" id="ARBA00009227"/>
    </source>
</evidence>
<dbReference type="Gene3D" id="3.40.800.10">
    <property type="entry name" value="Ureohydrolase domain"/>
    <property type="match status" value="1"/>
</dbReference>
<gene>
    <name evidence="7" type="ORF">FHS90_002725</name>
</gene>
<dbReference type="GO" id="GO:0033389">
    <property type="term" value="P:putrescine biosynthetic process from arginine, via agmatine"/>
    <property type="evidence" value="ECO:0007669"/>
    <property type="project" value="TreeGrafter"/>
</dbReference>
<dbReference type="EMBL" id="JACJIQ010000010">
    <property type="protein sequence ID" value="MBA9078002.1"/>
    <property type="molecule type" value="Genomic_DNA"/>
</dbReference>
<dbReference type="CDD" id="cd11593">
    <property type="entry name" value="Agmatinase-like_2"/>
    <property type="match status" value="1"/>
</dbReference>
<feature type="binding site" evidence="4">
    <location>
        <position position="282"/>
    </location>
    <ligand>
        <name>Mn(2+)</name>
        <dbReference type="ChEBI" id="CHEBI:29035"/>
        <label>1</label>
    </ligand>
</feature>
<feature type="binding site" evidence="4">
    <location>
        <position position="166"/>
    </location>
    <ligand>
        <name>Mn(2+)</name>
        <dbReference type="ChEBI" id="CHEBI:29035"/>
        <label>1</label>
    </ligand>
</feature>
<dbReference type="GO" id="GO:0046872">
    <property type="term" value="F:metal ion binding"/>
    <property type="evidence" value="ECO:0007669"/>
    <property type="project" value="UniProtKB-KW"/>
</dbReference>
<dbReference type="AlphaFoldDB" id="A0A839GGI7"/>
<evidence type="ECO:0000256" key="3">
    <source>
        <dbReference type="ARBA" id="ARBA00022801"/>
    </source>
</evidence>
<dbReference type="RefSeq" id="WP_246387000.1">
    <property type="nucleotide sequence ID" value="NZ_JACJIQ010000010.1"/>
</dbReference>
<dbReference type="PANTHER" id="PTHR11358">
    <property type="entry name" value="ARGINASE/AGMATINASE"/>
    <property type="match status" value="1"/>
</dbReference>
<evidence type="ECO:0000313" key="7">
    <source>
        <dbReference type="EMBL" id="MBA9078002.1"/>
    </source>
</evidence>
<evidence type="ECO:0000256" key="4">
    <source>
        <dbReference type="PIRSR" id="PIRSR036979-1"/>
    </source>
</evidence>
<dbReference type="PANTHER" id="PTHR11358:SF26">
    <property type="entry name" value="GUANIDINO ACID HYDROLASE, MITOCHONDRIAL"/>
    <property type="match status" value="1"/>
</dbReference>
<sequence length="364" mass="40617">MDFQQPSMCDSKRTKLTSFDPNGVGEVGSGLFGLPFTEEESEVVVFPIPWEVTVSYNAGTAQGPAAVRDASPQLDLFDPELQNAWHLGIHMPEVPEEWAQESRRLREKTEAYIGWLEGSVQGTEEQFQQTIEEVNQKGEELLQWSKQATLEYLDKGKLVGVLGGDHSTPLGFMHALAQKHEEFGILQVDAHADLRNAYEGFTYSHASIMFNALKLPQVKKLVQVGIRDLCQGEAELVDQSNGRITTFYDSKIKTKMYEGNTWRKQCKKIIAQLPQKVYISFDIDGLDPKLCPGTGTPVPGGFEFEEAVYLIKALVKSGREIIGFDLCEVAPGDTEWNGNVGARLLYKLCNWMAVSQGRLVADHK</sequence>
<feature type="binding site" evidence="4">
    <location>
        <position position="193"/>
    </location>
    <ligand>
        <name>Mn(2+)</name>
        <dbReference type="ChEBI" id="CHEBI:29035"/>
        <label>1</label>
    </ligand>
</feature>
<dbReference type="SUPFAM" id="SSF52768">
    <property type="entry name" value="Arginase/deacetylase"/>
    <property type="match status" value="1"/>
</dbReference>
<dbReference type="Proteomes" id="UP000563094">
    <property type="component" value="Unassembled WGS sequence"/>
</dbReference>
<feature type="binding site" evidence="4">
    <location>
        <position position="284"/>
    </location>
    <ligand>
        <name>Mn(2+)</name>
        <dbReference type="ChEBI" id="CHEBI:29035"/>
        <label>1</label>
    </ligand>
</feature>
<keyword evidence="8" id="KW-1185">Reference proteome</keyword>
<comment type="caution">
    <text evidence="7">The sequence shown here is derived from an EMBL/GenBank/DDBJ whole genome shotgun (WGS) entry which is preliminary data.</text>
</comment>
<name>A0A839GGI7_9BACT</name>